<feature type="binding site" evidence="8">
    <location>
        <position position="72"/>
    </location>
    <ligand>
        <name>Zn(2+)</name>
        <dbReference type="ChEBI" id="CHEBI:29105"/>
    </ligand>
</feature>
<evidence type="ECO:0000256" key="7">
    <source>
        <dbReference type="ARBA" id="ARBA00022801"/>
    </source>
</evidence>
<dbReference type="STRING" id="1325130.HFN_0582"/>
<dbReference type="NCBIfam" id="NF006826">
    <property type="entry name" value="PRK09347.1-3"/>
    <property type="match status" value="1"/>
</dbReference>
<dbReference type="OrthoDB" id="9801207at2"/>
<evidence type="ECO:0000256" key="4">
    <source>
        <dbReference type="ARBA" id="ARBA00022563"/>
    </source>
</evidence>
<dbReference type="FunFam" id="3.30.1130.10:FF:000001">
    <property type="entry name" value="GTP cyclohydrolase 1"/>
    <property type="match status" value="1"/>
</dbReference>
<dbReference type="InterPro" id="IPR001474">
    <property type="entry name" value="GTP_CycHdrlase_I"/>
</dbReference>
<dbReference type="InterPro" id="IPR018234">
    <property type="entry name" value="GTP_CycHdrlase_I_CS"/>
</dbReference>
<feature type="binding site" evidence="8">
    <location>
        <position position="143"/>
    </location>
    <ligand>
        <name>Zn(2+)</name>
        <dbReference type="ChEBI" id="CHEBI:29105"/>
    </ligand>
</feature>
<keyword evidence="8" id="KW-0862">Zinc</keyword>
<evidence type="ECO:0000256" key="5">
    <source>
        <dbReference type="ARBA" id="ARBA00022723"/>
    </source>
</evidence>
<organism evidence="10 11">
    <name type="scientific">Helicobacter fennelliae MRY12-0050</name>
    <dbReference type="NCBI Taxonomy" id="1325130"/>
    <lineage>
        <taxon>Bacteria</taxon>
        <taxon>Pseudomonadati</taxon>
        <taxon>Campylobacterota</taxon>
        <taxon>Epsilonproteobacteria</taxon>
        <taxon>Campylobacterales</taxon>
        <taxon>Helicobacteraceae</taxon>
        <taxon>Helicobacter</taxon>
    </lineage>
</organism>
<dbReference type="Pfam" id="PF01227">
    <property type="entry name" value="GTP_cyclohydroI"/>
    <property type="match status" value="1"/>
</dbReference>
<dbReference type="RefSeq" id="WP_023948733.1">
    <property type="nucleotide sequence ID" value="NZ_BASD01000019.1"/>
</dbReference>
<dbReference type="AlphaFoldDB" id="T1D2M4"/>
<keyword evidence="4 8" id="KW-0554">One-carbon metabolism</keyword>
<dbReference type="GO" id="GO:0008270">
    <property type="term" value="F:zinc ion binding"/>
    <property type="evidence" value="ECO:0007669"/>
    <property type="project" value="UniProtKB-UniRule"/>
</dbReference>
<evidence type="ECO:0000313" key="10">
    <source>
        <dbReference type="EMBL" id="GAD19451.1"/>
    </source>
</evidence>
<dbReference type="InterPro" id="IPR020602">
    <property type="entry name" value="GTP_CycHdrlase_I_dom"/>
</dbReference>
<reference evidence="10 11" key="1">
    <citation type="journal article" date="2013" name="Genome Announc.">
        <title>Draft Genome Sequence of Helicobacter fennelliae Strain MRY12-0050, Isolated from a Bacteremia Patient.</title>
        <authorList>
            <person name="Rimbara E."/>
            <person name="Matsui M."/>
            <person name="Mori S."/>
            <person name="Suzuki S."/>
            <person name="Suzuki M."/>
            <person name="Kim H."/>
            <person name="Sekizuka T."/>
            <person name="Kuroda M."/>
            <person name="Shibayama K."/>
        </authorList>
    </citation>
    <scope>NUCLEOTIDE SEQUENCE [LARGE SCALE GENOMIC DNA]</scope>
    <source>
        <strain evidence="10 11">MRY12-0050</strain>
    </source>
</reference>
<dbReference type="GO" id="GO:0005525">
    <property type="term" value="F:GTP binding"/>
    <property type="evidence" value="ECO:0007669"/>
    <property type="project" value="UniProtKB-KW"/>
</dbReference>
<accession>T1D2M4</accession>
<dbReference type="NCBIfam" id="NF006825">
    <property type="entry name" value="PRK09347.1-2"/>
    <property type="match status" value="1"/>
</dbReference>
<dbReference type="Gene3D" id="1.10.286.10">
    <property type="match status" value="1"/>
</dbReference>
<name>T1D2M4_9HELI</name>
<evidence type="ECO:0000256" key="2">
    <source>
        <dbReference type="ARBA" id="ARBA00005080"/>
    </source>
</evidence>
<dbReference type="GO" id="GO:0005737">
    <property type="term" value="C:cytoplasm"/>
    <property type="evidence" value="ECO:0007669"/>
    <property type="project" value="TreeGrafter"/>
</dbReference>
<evidence type="ECO:0000256" key="6">
    <source>
        <dbReference type="ARBA" id="ARBA00022741"/>
    </source>
</evidence>
<protein>
    <recommendedName>
        <fullName evidence="8">GTP cyclohydrolase 1</fullName>
        <ecNumber evidence="8">3.5.4.16</ecNumber>
    </recommendedName>
    <alternativeName>
        <fullName evidence="8">GTP cyclohydrolase I</fullName>
        <shortName evidence="8">GTP-CH-I</shortName>
    </alternativeName>
</protein>
<feature type="binding site" evidence="8">
    <location>
        <position position="75"/>
    </location>
    <ligand>
        <name>Zn(2+)</name>
        <dbReference type="ChEBI" id="CHEBI:29105"/>
    </ligand>
</feature>
<comment type="subunit">
    <text evidence="8">Homopolymer.</text>
</comment>
<dbReference type="SUPFAM" id="SSF55620">
    <property type="entry name" value="Tetrahydrobiopterin biosynthesis enzymes-like"/>
    <property type="match status" value="1"/>
</dbReference>
<feature type="domain" description="GTP cyclohydrolase I" evidence="9">
    <location>
        <begin position="5"/>
        <end position="179"/>
    </location>
</feature>
<keyword evidence="8" id="KW-0342">GTP-binding</keyword>
<evidence type="ECO:0000256" key="3">
    <source>
        <dbReference type="ARBA" id="ARBA00008085"/>
    </source>
</evidence>
<dbReference type="eggNOG" id="COG0302">
    <property type="taxonomic scope" value="Bacteria"/>
</dbReference>
<dbReference type="EMBL" id="BASD01000019">
    <property type="protein sequence ID" value="GAD19451.1"/>
    <property type="molecule type" value="Genomic_DNA"/>
</dbReference>
<dbReference type="GO" id="GO:0046654">
    <property type="term" value="P:tetrahydrofolate biosynthetic process"/>
    <property type="evidence" value="ECO:0007669"/>
    <property type="project" value="UniProtKB-UniRule"/>
</dbReference>
<dbReference type="Proteomes" id="UP000018143">
    <property type="component" value="Unassembled WGS sequence"/>
</dbReference>
<dbReference type="EC" id="3.5.4.16" evidence="8"/>
<comment type="caution">
    <text evidence="10">The sequence shown here is derived from an EMBL/GenBank/DDBJ whole genome shotgun (WGS) entry which is preliminary data.</text>
</comment>
<dbReference type="GO" id="GO:0003934">
    <property type="term" value="F:GTP cyclohydrolase I activity"/>
    <property type="evidence" value="ECO:0007669"/>
    <property type="project" value="UniProtKB-UniRule"/>
</dbReference>
<dbReference type="HAMAP" id="MF_00223">
    <property type="entry name" value="FolE"/>
    <property type="match status" value="1"/>
</dbReference>
<keyword evidence="6 8" id="KW-0547">Nucleotide-binding</keyword>
<dbReference type="InterPro" id="IPR043133">
    <property type="entry name" value="GTP-CH-I_C/QueF"/>
</dbReference>
<dbReference type="PANTHER" id="PTHR11109:SF7">
    <property type="entry name" value="GTP CYCLOHYDROLASE 1"/>
    <property type="match status" value="1"/>
</dbReference>
<evidence type="ECO:0000259" key="9">
    <source>
        <dbReference type="Pfam" id="PF01227"/>
    </source>
</evidence>
<comment type="similarity">
    <text evidence="3 8">Belongs to the GTP cyclohydrolase I family.</text>
</comment>
<sequence>MDTTAFEEFCNRIGENPKREGLLQTPKRLRECEEFLYGGYKKDPALALGSLFKNNGIDEMITLRNIEFYSMCEHHILPFFGSISIGYVPNEYIAGIGGLAHLIEVFTRRLQIQETLTNQIADTIMEILKPKGVMVVCEAKHLCMSMRGLQKQNVTIKTSAVRGLFKSDSKTRTEFLQLIAHSIG</sequence>
<evidence type="ECO:0000313" key="11">
    <source>
        <dbReference type="Proteomes" id="UP000018143"/>
    </source>
</evidence>
<evidence type="ECO:0000256" key="1">
    <source>
        <dbReference type="ARBA" id="ARBA00001052"/>
    </source>
</evidence>
<keyword evidence="5 8" id="KW-0479">Metal-binding</keyword>
<dbReference type="InterPro" id="IPR043134">
    <property type="entry name" value="GTP-CH-I_N"/>
</dbReference>
<dbReference type="PROSITE" id="PS00859">
    <property type="entry name" value="GTP_CYCLOHYDROL_1_1"/>
    <property type="match status" value="1"/>
</dbReference>
<evidence type="ECO:0000256" key="8">
    <source>
        <dbReference type="HAMAP-Rule" id="MF_00223"/>
    </source>
</evidence>
<dbReference type="PANTHER" id="PTHR11109">
    <property type="entry name" value="GTP CYCLOHYDROLASE I"/>
    <property type="match status" value="1"/>
</dbReference>
<dbReference type="GO" id="GO:0006729">
    <property type="term" value="P:tetrahydrobiopterin biosynthetic process"/>
    <property type="evidence" value="ECO:0007669"/>
    <property type="project" value="TreeGrafter"/>
</dbReference>
<comment type="pathway">
    <text evidence="2 8">Cofactor biosynthesis; 7,8-dihydroneopterin triphosphate biosynthesis; 7,8-dihydroneopterin triphosphate from GTP: step 1/1.</text>
</comment>
<dbReference type="UniPathway" id="UPA00848">
    <property type="reaction ID" value="UER00151"/>
</dbReference>
<keyword evidence="11" id="KW-1185">Reference proteome</keyword>
<comment type="catalytic activity">
    <reaction evidence="1 8">
        <text>GTP + H2O = 7,8-dihydroneopterin 3'-triphosphate + formate + H(+)</text>
        <dbReference type="Rhea" id="RHEA:17473"/>
        <dbReference type="ChEBI" id="CHEBI:15377"/>
        <dbReference type="ChEBI" id="CHEBI:15378"/>
        <dbReference type="ChEBI" id="CHEBI:15740"/>
        <dbReference type="ChEBI" id="CHEBI:37565"/>
        <dbReference type="ChEBI" id="CHEBI:58462"/>
        <dbReference type="EC" id="3.5.4.16"/>
    </reaction>
</comment>
<dbReference type="NCBIfam" id="TIGR00063">
    <property type="entry name" value="folE"/>
    <property type="match status" value="1"/>
</dbReference>
<dbReference type="Gene3D" id="3.30.1130.10">
    <property type="match status" value="1"/>
</dbReference>
<keyword evidence="7 8" id="KW-0378">Hydrolase</keyword>
<proteinExistence type="inferred from homology"/>
<gene>
    <name evidence="8" type="primary">folE</name>
    <name evidence="10" type="ORF">HFN_0582</name>
</gene>
<dbReference type="GO" id="GO:0006730">
    <property type="term" value="P:one-carbon metabolic process"/>
    <property type="evidence" value="ECO:0007669"/>
    <property type="project" value="UniProtKB-UniRule"/>
</dbReference>